<dbReference type="EMBL" id="WVHS01000005">
    <property type="protein sequence ID" value="MXV17464.1"/>
    <property type="molecule type" value="Genomic_DNA"/>
</dbReference>
<dbReference type="AlphaFoldDB" id="A0A7K1Y2F3"/>
<evidence type="ECO:0000313" key="2">
    <source>
        <dbReference type="Proteomes" id="UP000451233"/>
    </source>
</evidence>
<dbReference type="InterPro" id="IPR029063">
    <property type="entry name" value="SAM-dependent_MTases_sf"/>
</dbReference>
<dbReference type="Proteomes" id="UP000451233">
    <property type="component" value="Unassembled WGS sequence"/>
</dbReference>
<protein>
    <submittedName>
        <fullName evidence="1">Methyltransferase domain-containing protein</fullName>
    </submittedName>
</protein>
<keyword evidence="1" id="KW-0808">Transferase</keyword>
<keyword evidence="2" id="KW-1185">Reference proteome</keyword>
<proteinExistence type="predicted"/>
<dbReference type="GO" id="GO:0032259">
    <property type="term" value="P:methylation"/>
    <property type="evidence" value="ECO:0007669"/>
    <property type="project" value="UniProtKB-KW"/>
</dbReference>
<accession>A0A7K1Y2F3</accession>
<organism evidence="1 2">
    <name type="scientific">Hufsiella ginkgonis</name>
    <dbReference type="NCBI Taxonomy" id="2695274"/>
    <lineage>
        <taxon>Bacteria</taxon>
        <taxon>Pseudomonadati</taxon>
        <taxon>Bacteroidota</taxon>
        <taxon>Sphingobacteriia</taxon>
        <taxon>Sphingobacteriales</taxon>
        <taxon>Sphingobacteriaceae</taxon>
        <taxon>Hufsiella</taxon>
    </lineage>
</organism>
<gene>
    <name evidence="1" type="ORF">GS398_19350</name>
</gene>
<comment type="caution">
    <text evidence="1">The sequence shown here is derived from an EMBL/GenBank/DDBJ whole genome shotgun (WGS) entry which is preliminary data.</text>
</comment>
<evidence type="ECO:0000313" key="1">
    <source>
        <dbReference type="EMBL" id="MXV17464.1"/>
    </source>
</evidence>
<dbReference type="CDD" id="cd02440">
    <property type="entry name" value="AdoMet_MTases"/>
    <property type="match status" value="1"/>
</dbReference>
<reference evidence="1 2" key="1">
    <citation type="submission" date="2019-11" db="EMBL/GenBank/DDBJ databases">
        <title>Pedobacter sp. HMF7056 Genome sequencing and assembly.</title>
        <authorList>
            <person name="Kang H."/>
            <person name="Kim H."/>
            <person name="Joh K."/>
        </authorList>
    </citation>
    <scope>NUCLEOTIDE SEQUENCE [LARGE SCALE GENOMIC DNA]</scope>
    <source>
        <strain evidence="1 2">HMF7056</strain>
    </source>
</reference>
<name>A0A7K1Y2F3_9SPHI</name>
<keyword evidence="1" id="KW-0489">Methyltransferase</keyword>
<dbReference type="SUPFAM" id="SSF53335">
    <property type="entry name" value="S-adenosyl-L-methionine-dependent methyltransferases"/>
    <property type="match status" value="1"/>
</dbReference>
<dbReference type="Pfam" id="PF13489">
    <property type="entry name" value="Methyltransf_23"/>
    <property type="match status" value="1"/>
</dbReference>
<sequence length="256" mass="29112">MVMRIIKSLLTRILGLNKPLAVGTKNESTRVDWIRGNLARIPKGARILDAGAGEQQFRKFCGHLTYVSQDFAQYDPKEYNSGLQMAAWDYGKLDIVSDIAAIPEPDHSFDAVMCTEVFEHIVNPREAISEFSRLVKPGGYLLITAPFCSLTHFAPYHYYTGFNRFFYEKELGAKGFDILDIQANGNFFEYVAQEVRRIGHIASLYSKDGLTQKEMIAANVLLTALQRFSDKDTRSFELLNFGLHVFAQKKNDRHEI</sequence>
<dbReference type="Gene3D" id="3.40.50.150">
    <property type="entry name" value="Vaccinia Virus protein VP39"/>
    <property type="match status" value="1"/>
</dbReference>
<dbReference type="GO" id="GO:0008168">
    <property type="term" value="F:methyltransferase activity"/>
    <property type="evidence" value="ECO:0007669"/>
    <property type="project" value="UniProtKB-KW"/>
</dbReference>